<proteinExistence type="predicted"/>
<name>A0ABY8QXW8_9MICO</name>
<dbReference type="RefSeq" id="WP_349640687.1">
    <property type="nucleotide sequence ID" value="NZ_CP090958.1"/>
</dbReference>
<evidence type="ECO:0008006" key="3">
    <source>
        <dbReference type="Google" id="ProtNLM"/>
    </source>
</evidence>
<evidence type="ECO:0000313" key="2">
    <source>
        <dbReference type="Proteomes" id="UP001209083"/>
    </source>
</evidence>
<protein>
    <recommendedName>
        <fullName evidence="3">DUF1795 domain-containing protein</fullName>
    </recommendedName>
</protein>
<reference evidence="1 2" key="1">
    <citation type="submission" date="2023-05" db="EMBL/GenBank/DDBJ databases">
        <title>Lithophilousrod everest ZFBP1038 complete genpme.</title>
        <authorList>
            <person name="Tian M."/>
        </authorList>
    </citation>
    <scope>NUCLEOTIDE SEQUENCE [LARGE SCALE GENOMIC DNA]</scope>
    <source>
        <strain evidence="1 2">ZFBP1038</strain>
    </source>
</reference>
<gene>
    <name evidence="1" type="ORF">LWF01_09045</name>
</gene>
<evidence type="ECO:0000313" key="1">
    <source>
        <dbReference type="EMBL" id="WGW13864.1"/>
    </source>
</evidence>
<keyword evidence="2" id="KW-1185">Reference proteome</keyword>
<dbReference type="Proteomes" id="UP001209083">
    <property type="component" value="Chromosome"/>
</dbReference>
<accession>A0ABY8QXW8</accession>
<organism evidence="1 2">
    <name type="scientific">Saxibacter everestensis</name>
    <dbReference type="NCBI Taxonomy" id="2909229"/>
    <lineage>
        <taxon>Bacteria</taxon>
        <taxon>Bacillati</taxon>
        <taxon>Actinomycetota</taxon>
        <taxon>Actinomycetes</taxon>
        <taxon>Micrococcales</taxon>
        <taxon>Brevibacteriaceae</taxon>
        <taxon>Saxibacter</taxon>
    </lineage>
</organism>
<dbReference type="EMBL" id="CP090958">
    <property type="protein sequence ID" value="WGW13864.1"/>
    <property type="molecule type" value="Genomic_DNA"/>
</dbReference>
<sequence length="144" mass="16285">MARRPLTPHWSVELGEEFESRVLDGDLQLVSAGPPVRTVWASVYAPPLEMPLTEILSEARDYPEQLGGGVEVIESASEDELRLAHWYGEEIDGRLQHSLFTYTARRGELVSLTFISDSADDKQWALDTWATLEFQRDPHPESFA</sequence>